<sequence length="512" mass="55883">MSLHIESTEEVLAELKRQRAKSLAAAISVSFLGVALMGLLLYLVNIITAIPEEPAVTVYPMEERRGEDPIKPEITRPQRPSSPHQKSEVRIVVSTATTDVPINNPEIDVEIPSDTFSEGLEFGDNIGFNNGKGPGGYEPDDITLSKRCDLNDRMKRITENGGTPQCEEAVVKSLRWLQKQQNKDGSWGGGGQNYKCSMTGLALLAYLAHCETPLSEEFGDSVLKGISFLVDQGMKAPVLSLVPQMNEVSYDHAIATYALCEAYAFCKQMDIPSISNLERVTVKAVDRILDGQNNNGGWAYNYNTRAGAHTDLSVTGWNVQALKAAQHGGIKPTKGEIRTALRKAAMYCRKTAMPDGLFSYQENGKEPRPSLVGVGVLSLQMCGSGSDSAARKGLDWMLKSTNKPFNWKANNTTSNLYQHYYGVQAAMNRGGDVWTAYNRAFRDATLGAQASDGSFAPNGFGGPGGNVQTSQNRHANDRIYRQCLATLMLEVYYRFLPGTGEGAGMAFNRPVL</sequence>
<keyword evidence="4" id="KW-1185">Reference proteome</keyword>
<dbReference type="CDD" id="cd00688">
    <property type="entry name" value="ISOPREN_C2_like"/>
    <property type="match status" value="1"/>
</dbReference>
<dbReference type="Proteomes" id="UP001062263">
    <property type="component" value="Chromosome"/>
</dbReference>
<name>A0ABN6QKI4_9BACT</name>
<dbReference type="Gene3D" id="1.50.10.20">
    <property type="match status" value="3"/>
</dbReference>
<reference evidence="3" key="1">
    <citation type="submission" date="2022-06" db="EMBL/GenBank/DDBJ databases">
        <title>Akkermansia biwalacus sp. nov., an anaerobic mucin-degrading bacterium isolated from human intestine.</title>
        <authorList>
            <person name="Kobayashi Y."/>
            <person name="Inoue S."/>
            <person name="Kawahara T."/>
            <person name="Kohda N."/>
        </authorList>
    </citation>
    <scope>NUCLEOTIDE SEQUENCE</scope>
    <source>
        <strain evidence="3">WON2089</strain>
    </source>
</reference>
<dbReference type="InterPro" id="IPR008930">
    <property type="entry name" value="Terpenoid_cyclase/PrenylTrfase"/>
</dbReference>
<keyword evidence="2" id="KW-0472">Membrane</keyword>
<evidence type="ECO:0000256" key="2">
    <source>
        <dbReference type="SAM" id="Phobius"/>
    </source>
</evidence>
<organism evidence="3 4">
    <name type="scientific">Akkermansia biwaensis</name>
    <dbReference type="NCBI Taxonomy" id="2946555"/>
    <lineage>
        <taxon>Bacteria</taxon>
        <taxon>Pseudomonadati</taxon>
        <taxon>Verrucomicrobiota</taxon>
        <taxon>Verrucomicrobiia</taxon>
        <taxon>Verrucomicrobiales</taxon>
        <taxon>Akkermansiaceae</taxon>
        <taxon>Akkermansia</taxon>
    </lineage>
</organism>
<keyword evidence="2" id="KW-0812">Transmembrane</keyword>
<protein>
    <submittedName>
        <fullName evidence="3">Squalene--hopene cyclase</fullName>
    </submittedName>
</protein>
<feature type="compositionally biased region" description="Basic and acidic residues" evidence="1">
    <location>
        <begin position="63"/>
        <end position="76"/>
    </location>
</feature>
<gene>
    <name evidence="3" type="ORF">Abiwalacus_14940</name>
</gene>
<evidence type="ECO:0000313" key="3">
    <source>
        <dbReference type="EMBL" id="BDL43920.1"/>
    </source>
</evidence>
<keyword evidence="2" id="KW-1133">Transmembrane helix</keyword>
<dbReference type="SUPFAM" id="SSF48239">
    <property type="entry name" value="Terpenoid cyclases/Protein prenyltransferases"/>
    <property type="match status" value="1"/>
</dbReference>
<accession>A0ABN6QKI4</accession>
<evidence type="ECO:0000256" key="1">
    <source>
        <dbReference type="SAM" id="MobiDB-lite"/>
    </source>
</evidence>
<feature type="region of interest" description="Disordered" evidence="1">
    <location>
        <begin position="63"/>
        <end position="88"/>
    </location>
</feature>
<feature type="transmembrane region" description="Helical" evidence="2">
    <location>
        <begin position="23"/>
        <end position="44"/>
    </location>
</feature>
<evidence type="ECO:0000313" key="4">
    <source>
        <dbReference type="Proteomes" id="UP001062263"/>
    </source>
</evidence>
<dbReference type="EMBL" id="AP025943">
    <property type="protein sequence ID" value="BDL43920.1"/>
    <property type="molecule type" value="Genomic_DNA"/>
</dbReference>
<dbReference type="RefSeq" id="WP_215435222.1">
    <property type="nucleotide sequence ID" value="NZ_AP025943.1"/>
</dbReference>
<proteinExistence type="predicted"/>